<feature type="signal peptide" evidence="1">
    <location>
        <begin position="1"/>
        <end position="16"/>
    </location>
</feature>
<keyword evidence="1" id="KW-0732">Signal</keyword>
<dbReference type="EMBL" id="KV417511">
    <property type="protein sequence ID" value="KZP26882.1"/>
    <property type="molecule type" value="Genomic_DNA"/>
</dbReference>
<dbReference type="Proteomes" id="UP000076532">
    <property type="component" value="Unassembled WGS sequence"/>
</dbReference>
<evidence type="ECO:0000313" key="2">
    <source>
        <dbReference type="EMBL" id="KZP26882.1"/>
    </source>
</evidence>
<protein>
    <recommendedName>
        <fullName evidence="4">Secreted protein</fullName>
    </recommendedName>
</protein>
<keyword evidence="3" id="KW-1185">Reference proteome</keyword>
<proteinExistence type="predicted"/>
<evidence type="ECO:0008006" key="4">
    <source>
        <dbReference type="Google" id="ProtNLM"/>
    </source>
</evidence>
<accession>A0A166Q8R6</accession>
<evidence type="ECO:0000256" key="1">
    <source>
        <dbReference type="SAM" id="SignalP"/>
    </source>
</evidence>
<gene>
    <name evidence="2" type="ORF">FIBSPDRAFT_325629</name>
</gene>
<reference evidence="2 3" key="1">
    <citation type="journal article" date="2016" name="Mol. Biol. Evol.">
        <title>Comparative Genomics of Early-Diverging Mushroom-Forming Fungi Provides Insights into the Origins of Lignocellulose Decay Capabilities.</title>
        <authorList>
            <person name="Nagy L.G."/>
            <person name="Riley R."/>
            <person name="Tritt A."/>
            <person name="Adam C."/>
            <person name="Daum C."/>
            <person name="Floudas D."/>
            <person name="Sun H."/>
            <person name="Yadav J.S."/>
            <person name="Pangilinan J."/>
            <person name="Larsson K.H."/>
            <person name="Matsuura K."/>
            <person name="Barry K."/>
            <person name="Labutti K."/>
            <person name="Kuo R."/>
            <person name="Ohm R.A."/>
            <person name="Bhattacharya S.S."/>
            <person name="Shirouzu T."/>
            <person name="Yoshinaga Y."/>
            <person name="Martin F.M."/>
            <person name="Grigoriev I.V."/>
            <person name="Hibbett D.S."/>
        </authorList>
    </citation>
    <scope>NUCLEOTIDE SEQUENCE [LARGE SCALE GENOMIC DNA]</scope>
    <source>
        <strain evidence="2 3">CBS 109695</strain>
    </source>
</reference>
<feature type="chain" id="PRO_5007878615" description="Secreted protein" evidence="1">
    <location>
        <begin position="17"/>
        <end position="95"/>
    </location>
</feature>
<organism evidence="2 3">
    <name type="scientific">Athelia psychrophila</name>
    <dbReference type="NCBI Taxonomy" id="1759441"/>
    <lineage>
        <taxon>Eukaryota</taxon>
        <taxon>Fungi</taxon>
        <taxon>Dikarya</taxon>
        <taxon>Basidiomycota</taxon>
        <taxon>Agaricomycotina</taxon>
        <taxon>Agaricomycetes</taxon>
        <taxon>Agaricomycetidae</taxon>
        <taxon>Atheliales</taxon>
        <taxon>Atheliaceae</taxon>
        <taxon>Athelia</taxon>
    </lineage>
</organism>
<evidence type="ECO:0000313" key="3">
    <source>
        <dbReference type="Proteomes" id="UP000076532"/>
    </source>
</evidence>
<name>A0A166Q8R6_9AGAM</name>
<dbReference type="AlphaFoldDB" id="A0A166Q8R6"/>
<sequence length="95" mass="10367">MLLVLVLALDSPPRLPLNCTCRATAAARRNVQRSLLSGVNDQDRCEGIRVNVTEVWLSTVIAHTRFGSLQVGSDLADCSERLSSLRKQAEDCTLA</sequence>